<keyword evidence="11" id="KW-0411">Iron-sulfur</keyword>
<gene>
    <name evidence="16" type="ORF">M947_00950</name>
</gene>
<protein>
    <submittedName>
        <fullName evidence="16">Glutamate synthase</fullName>
    </submittedName>
</protein>
<accession>T0JTT3</accession>
<keyword evidence="8" id="KW-0315">Glutamine amidotransferase</keyword>
<sequence length="1488" mass="164832">MNFAKKRGNMTKHYDLLRSFKDNCGFGLVANIKNEASHKVLDDAVTALERMMHRGAVAADGKTGDGSGLLFSLPDEFLRVEASKSGVELPKLFAVASIFYKDKKHLEVVAKICANNDLKVVLNRDVPIDTNALGNQALKTLPSITQLFITPNSIMATKRFDALLYLSRKEIEHALVEQKDFYISSMSSKVLSYKGLVMPTHIKEFYKDLQDENFKISFSLFHQRFSTNTLPEWRLAQPFRAVAHNGEINSVEGNRINVEIKSESINSEVFSDEEIQRILPILQLDASDSASADNFFEFLIANNMDFFKAVRAVIPSAWQNAPHMDPELRAFYEYQSTVFEAWDGPAAFCVTDGRYIGCALDRNGLRPAKYIVTKDDNFLIASEYGVIDIPQEEIKERGRLQSGEMIGLDLKFGELLKNDQINDYLKSSNPYMKWLNEHMIYLQEFVEVQYTDKCNFEIKDFIKRQRYFNITQEVVEQIIEPMIIEAKEAVGSMGDDTPLAAFSNKQRNFTDFFKQKFAQVTNPPIDPIRERVVMSLNAGFGEVHNILDEIPTHAHRLKSISPIITREKLDVLKSFGDKKSPRYQAFYQNKTFSTAYQGSLKESLDELIKKIVTSVEEDGTRIIILDDYEFSKENKIIPMAMVVGRLSFALLESRLRHLTSIVCVTGEVIDAHSAAVLIGYGASAIYPNLLFAIVIEKLESLNSLNMECSEALKSIHSALNGGLLKIISKMGISTIASYRNAGLFDILGLSDEIVRECFRSSHSELGGLGYDDIDARISKYHKETFLEGGFNTIFPLNIGGFYKFYSGQEHHDFGPSVIHAIHAVAQSGKKEDYNKLRDLVNKRDLKFIRDFFELKSDRKSIDISEVEPKEAIFKRFASAAMSLGSISPEAHETIAMAMNRIGAQSNSGEGGEDVSRFESYRNSKIKQVASGRFGVTPAYLRSAEEIQIKVAQGAKPGEGGQLPGHKVTPLIAKLRHTVPGVTLISPPPHHDIYSIEDLAQLIFDIKQVNPKAKVAVKLVSAIGVGTIAAGVAKSYADKIIISGGDGGTGAAPLSSIKFAGNPWEIGLSEAHNALKANNLRSFVELQTDGGLKSGLDVVKAALLGAESYAFGTGVLTIVGCKMLRICHVNKCTVGIATQNEKLRAEFFKGHVDQLINYFTLLAEDIRSIMASLGFKTMEEMVGRVDLLKVVDNDFAQKFDFSSILHKEEGVNTHQQESNPPFDDNAFEKDVLKDAMVAIKHPEHAICISREIRNTNRSFGALISGEIAQYYGDGGLKSDTIKIKLQGIAGQAFGAFLIHGVSLYLEGEANDYIGKGMHGGKIIITSKNEGEEFTAGGNTCLYGATAGKLYITGSVGERFAVRNSGALAIVEGSGDNACEYMTGGIVVILGKTGINFGAGMTGGISFVYDKDHTFVENVNRELVEAIRIDTDESADVRHLLKKLLKNYLVETQSTKAKDLLNNYRVEVRNFWLVKPKNLIKLPLSADKGD</sequence>
<evidence type="ECO:0000313" key="17">
    <source>
        <dbReference type="Proteomes" id="UP000015520"/>
    </source>
</evidence>
<dbReference type="Gene3D" id="3.20.20.70">
    <property type="entry name" value="Aldolase class I"/>
    <property type="match status" value="2"/>
</dbReference>
<dbReference type="SUPFAM" id="SSF69336">
    <property type="entry name" value="Alpha subunit of glutamate synthase, C-terminal domain"/>
    <property type="match status" value="1"/>
</dbReference>
<evidence type="ECO:0000256" key="1">
    <source>
        <dbReference type="ARBA" id="ARBA00001917"/>
    </source>
</evidence>
<dbReference type="InterPro" id="IPR002489">
    <property type="entry name" value="Glu_synth_asu_C"/>
</dbReference>
<keyword evidence="4" id="KW-0028">Amino-acid biosynthesis</keyword>
<dbReference type="eggNOG" id="COG0070">
    <property type="taxonomic scope" value="Bacteria"/>
</dbReference>
<keyword evidence="10" id="KW-0408">Iron</keyword>
<keyword evidence="13" id="KW-0003">3Fe-4S</keyword>
<dbReference type="Pfam" id="PF01493">
    <property type="entry name" value="GXGXG"/>
    <property type="match status" value="1"/>
</dbReference>
<feature type="domain" description="Glutamine amidotransferase type-2" evidence="15">
    <location>
        <begin position="24"/>
        <end position="411"/>
    </location>
</feature>
<dbReference type="GO" id="GO:0051538">
    <property type="term" value="F:3 iron, 4 sulfur cluster binding"/>
    <property type="evidence" value="ECO:0007669"/>
    <property type="project" value="UniProtKB-KW"/>
</dbReference>
<dbReference type="NCBIfam" id="NF008730">
    <property type="entry name" value="PRK11750.1"/>
    <property type="match status" value="1"/>
</dbReference>
<dbReference type="SUPFAM" id="SSF51395">
    <property type="entry name" value="FMN-linked oxidoreductases"/>
    <property type="match status" value="1"/>
</dbReference>
<keyword evidence="6" id="KW-0288">FMN</keyword>
<dbReference type="CDD" id="cd02808">
    <property type="entry name" value="GltS_FMN"/>
    <property type="match status" value="1"/>
</dbReference>
<dbReference type="SUPFAM" id="SSF56235">
    <property type="entry name" value="N-terminal nucleophile aminohydrolases (Ntn hydrolases)"/>
    <property type="match status" value="1"/>
</dbReference>
<dbReference type="Pfam" id="PF00310">
    <property type="entry name" value="GATase_2"/>
    <property type="match status" value="1"/>
</dbReference>
<comment type="similarity">
    <text evidence="3">Belongs to the glutamate synthase family.</text>
</comment>
<comment type="cofactor">
    <cofactor evidence="2">
        <name>[3Fe-4S] cluster</name>
        <dbReference type="ChEBI" id="CHEBI:21137"/>
    </cofactor>
</comment>
<dbReference type="InterPro" id="IPR002932">
    <property type="entry name" value="Glu_synthdom"/>
</dbReference>
<evidence type="ECO:0000256" key="3">
    <source>
        <dbReference type="ARBA" id="ARBA00009716"/>
    </source>
</evidence>
<dbReference type="InterPro" id="IPR013785">
    <property type="entry name" value="Aldolase_TIM"/>
</dbReference>
<dbReference type="eggNOG" id="COG0067">
    <property type="taxonomic scope" value="Bacteria"/>
</dbReference>
<dbReference type="Proteomes" id="UP000015520">
    <property type="component" value="Unassembled WGS sequence"/>
</dbReference>
<comment type="cofactor">
    <cofactor evidence="1">
        <name>FMN</name>
        <dbReference type="ChEBI" id="CHEBI:58210"/>
    </cofactor>
</comment>
<dbReference type="Pfam" id="PF04898">
    <property type="entry name" value="Glu_syn_central"/>
    <property type="match status" value="1"/>
</dbReference>
<dbReference type="GO" id="GO:0019676">
    <property type="term" value="P:ammonia assimilation cycle"/>
    <property type="evidence" value="ECO:0007669"/>
    <property type="project" value="TreeGrafter"/>
</dbReference>
<dbReference type="PATRIC" id="fig|1172190.3.peg.185"/>
<dbReference type="Gene3D" id="3.60.20.10">
    <property type="entry name" value="Glutamine Phosphoribosylpyrophosphate, subunit 1, domain 1"/>
    <property type="match status" value="1"/>
</dbReference>
<keyword evidence="12" id="KW-0314">Glutamate biosynthesis</keyword>
<dbReference type="GO" id="GO:0015930">
    <property type="term" value="F:glutamate synthase activity"/>
    <property type="evidence" value="ECO:0007669"/>
    <property type="project" value="InterPro"/>
</dbReference>
<comment type="caution">
    <text evidence="16">The sequence shown here is derived from an EMBL/GenBank/DDBJ whole genome shotgun (WGS) entry which is preliminary data.</text>
</comment>
<keyword evidence="5" id="KW-0285">Flavoprotein</keyword>
<evidence type="ECO:0000256" key="9">
    <source>
        <dbReference type="ARBA" id="ARBA00023002"/>
    </source>
</evidence>
<dbReference type="InterPro" id="IPR036485">
    <property type="entry name" value="Glu_synth_asu_C_sf"/>
</dbReference>
<dbReference type="PANTHER" id="PTHR11938">
    <property type="entry name" value="FAD NADPH DEHYDROGENASE/OXIDOREDUCTASE"/>
    <property type="match status" value="1"/>
</dbReference>
<dbReference type="GO" id="GO:0046872">
    <property type="term" value="F:metal ion binding"/>
    <property type="evidence" value="ECO:0007669"/>
    <property type="project" value="UniProtKB-KW"/>
</dbReference>
<organism evidence="16 17">
    <name type="scientific">Sulfurimonas hongkongensis</name>
    <dbReference type="NCBI Taxonomy" id="1172190"/>
    <lineage>
        <taxon>Bacteria</taxon>
        <taxon>Pseudomonadati</taxon>
        <taxon>Campylobacterota</taxon>
        <taxon>Epsilonproteobacteria</taxon>
        <taxon>Campylobacterales</taxon>
        <taxon>Sulfurimonadaceae</taxon>
        <taxon>Sulfurimonas</taxon>
    </lineage>
</organism>
<evidence type="ECO:0000256" key="5">
    <source>
        <dbReference type="ARBA" id="ARBA00022630"/>
    </source>
</evidence>
<evidence type="ECO:0000256" key="10">
    <source>
        <dbReference type="ARBA" id="ARBA00023004"/>
    </source>
</evidence>
<evidence type="ECO:0000259" key="15">
    <source>
        <dbReference type="PROSITE" id="PS51278"/>
    </source>
</evidence>
<dbReference type="Pfam" id="PF01645">
    <property type="entry name" value="Glu_synthase"/>
    <property type="match status" value="1"/>
</dbReference>
<dbReference type="InterPro" id="IPR017932">
    <property type="entry name" value="GATase_2_dom"/>
</dbReference>
<dbReference type="InterPro" id="IPR050711">
    <property type="entry name" value="ET-N_metabolism_enzyme"/>
</dbReference>
<dbReference type="PANTHER" id="PTHR11938:SF133">
    <property type="entry name" value="GLUTAMATE SYNTHASE (NADH)"/>
    <property type="match status" value="1"/>
</dbReference>
<name>T0JTT3_9BACT</name>
<evidence type="ECO:0000256" key="4">
    <source>
        <dbReference type="ARBA" id="ARBA00022605"/>
    </source>
</evidence>
<dbReference type="GO" id="GO:0006537">
    <property type="term" value="P:glutamate biosynthetic process"/>
    <property type="evidence" value="ECO:0007669"/>
    <property type="project" value="UniProtKB-KW"/>
</dbReference>
<evidence type="ECO:0000256" key="12">
    <source>
        <dbReference type="ARBA" id="ARBA00023164"/>
    </source>
</evidence>
<evidence type="ECO:0000256" key="13">
    <source>
        <dbReference type="ARBA" id="ARBA00023291"/>
    </source>
</evidence>
<keyword evidence="9" id="KW-0560">Oxidoreductase</keyword>
<dbReference type="InterPro" id="IPR029055">
    <property type="entry name" value="Ntn_hydrolases_N"/>
</dbReference>
<keyword evidence="7" id="KW-0479">Metal-binding</keyword>
<evidence type="ECO:0000256" key="7">
    <source>
        <dbReference type="ARBA" id="ARBA00022723"/>
    </source>
</evidence>
<reference evidence="16 17" key="1">
    <citation type="submission" date="2013-07" db="EMBL/GenBank/DDBJ databases">
        <title>Sulfurimonas hongkongensis AST-10 Genome Sequencing.</title>
        <authorList>
            <person name="Cai L."/>
            <person name="Zhang T."/>
        </authorList>
    </citation>
    <scope>NUCLEOTIDE SEQUENCE [LARGE SCALE GENOMIC DNA]</scope>
    <source>
        <strain evidence="16 17">AST-10</strain>
    </source>
</reference>
<dbReference type="InterPro" id="IPR006982">
    <property type="entry name" value="Glu_synth_centr_N"/>
</dbReference>
<comment type="pathway">
    <text evidence="14">Amino-acid biosynthesis.</text>
</comment>
<evidence type="ECO:0000256" key="11">
    <source>
        <dbReference type="ARBA" id="ARBA00023014"/>
    </source>
</evidence>
<dbReference type="STRING" id="1172190.M947_00950"/>
<dbReference type="CDD" id="cd00713">
    <property type="entry name" value="GltS"/>
    <property type="match status" value="1"/>
</dbReference>
<dbReference type="eggNOG" id="COG0069">
    <property type="taxonomic scope" value="Bacteria"/>
</dbReference>
<dbReference type="Gene3D" id="2.160.20.60">
    <property type="entry name" value="Glutamate synthase, alpha subunit, C-terminal domain"/>
    <property type="match status" value="1"/>
</dbReference>
<evidence type="ECO:0000313" key="16">
    <source>
        <dbReference type="EMBL" id="EQB40397.1"/>
    </source>
</evidence>
<evidence type="ECO:0000256" key="8">
    <source>
        <dbReference type="ARBA" id="ARBA00022962"/>
    </source>
</evidence>
<proteinExistence type="inferred from homology"/>
<evidence type="ECO:0000256" key="6">
    <source>
        <dbReference type="ARBA" id="ARBA00022643"/>
    </source>
</evidence>
<dbReference type="EMBL" id="AUPZ01000002">
    <property type="protein sequence ID" value="EQB40397.1"/>
    <property type="molecule type" value="Genomic_DNA"/>
</dbReference>
<dbReference type="PROSITE" id="PS51278">
    <property type="entry name" value="GATASE_TYPE_2"/>
    <property type="match status" value="1"/>
</dbReference>
<keyword evidence="17" id="KW-1185">Reference proteome</keyword>
<evidence type="ECO:0000256" key="2">
    <source>
        <dbReference type="ARBA" id="ARBA00001927"/>
    </source>
</evidence>
<evidence type="ECO:0000256" key="14">
    <source>
        <dbReference type="ARBA" id="ARBA00029440"/>
    </source>
</evidence>